<dbReference type="InterPro" id="IPR051681">
    <property type="entry name" value="Ser/Thr_Kinases-Pseudokinases"/>
</dbReference>
<feature type="compositionally biased region" description="Polar residues" evidence="3">
    <location>
        <begin position="1"/>
        <end position="10"/>
    </location>
</feature>
<dbReference type="SMART" id="SM00065">
    <property type="entry name" value="GAF"/>
    <property type="match status" value="1"/>
</dbReference>
<evidence type="ECO:0000256" key="1">
    <source>
        <dbReference type="ARBA" id="ARBA00023170"/>
    </source>
</evidence>
<comment type="caution">
    <text evidence="5">The sequence shown here is derived from an EMBL/GenBank/DDBJ whole genome shotgun (WGS) entry which is preliminary data.</text>
</comment>
<dbReference type="InterPro" id="IPR011009">
    <property type="entry name" value="Kinase-like_dom_sf"/>
</dbReference>
<evidence type="ECO:0000256" key="2">
    <source>
        <dbReference type="PROSITE-ProRule" id="PRU10141"/>
    </source>
</evidence>
<accession>A0AAW1SSV0</accession>
<feature type="region of interest" description="Disordered" evidence="3">
    <location>
        <begin position="1"/>
        <end position="39"/>
    </location>
</feature>
<dbReference type="InterPro" id="IPR003018">
    <property type="entry name" value="GAF"/>
</dbReference>
<keyword evidence="2" id="KW-0067">ATP-binding</keyword>
<dbReference type="Gene3D" id="1.10.510.10">
    <property type="entry name" value="Transferase(Phosphotransferase) domain 1"/>
    <property type="match status" value="1"/>
</dbReference>
<keyword evidence="1" id="KW-0675">Receptor</keyword>
<dbReference type="GO" id="GO:0004674">
    <property type="term" value="F:protein serine/threonine kinase activity"/>
    <property type="evidence" value="ECO:0007669"/>
    <property type="project" value="TreeGrafter"/>
</dbReference>
<feature type="binding site" evidence="2">
    <location>
        <position position="438"/>
    </location>
    <ligand>
        <name>ATP</name>
        <dbReference type="ChEBI" id="CHEBI:30616"/>
    </ligand>
</feature>
<dbReference type="InterPro" id="IPR017441">
    <property type="entry name" value="Protein_kinase_ATP_BS"/>
</dbReference>
<evidence type="ECO:0000259" key="4">
    <source>
        <dbReference type="PROSITE" id="PS50011"/>
    </source>
</evidence>
<proteinExistence type="predicted"/>
<dbReference type="Proteomes" id="UP001485043">
    <property type="component" value="Unassembled WGS sequence"/>
</dbReference>
<dbReference type="Pfam" id="PF01590">
    <property type="entry name" value="GAF"/>
    <property type="match status" value="1"/>
</dbReference>
<dbReference type="SUPFAM" id="SSF55781">
    <property type="entry name" value="GAF domain-like"/>
    <property type="match status" value="1"/>
</dbReference>
<organism evidence="5 6">
    <name type="scientific">Apatococcus fuscideae</name>
    <dbReference type="NCBI Taxonomy" id="2026836"/>
    <lineage>
        <taxon>Eukaryota</taxon>
        <taxon>Viridiplantae</taxon>
        <taxon>Chlorophyta</taxon>
        <taxon>core chlorophytes</taxon>
        <taxon>Trebouxiophyceae</taxon>
        <taxon>Chlorellales</taxon>
        <taxon>Chlorellaceae</taxon>
        <taxon>Apatococcus</taxon>
    </lineage>
</organism>
<dbReference type="PANTHER" id="PTHR44329">
    <property type="entry name" value="SERINE/THREONINE-PROTEIN KINASE TNNI3K-RELATED"/>
    <property type="match status" value="1"/>
</dbReference>
<dbReference type="GO" id="GO:0005524">
    <property type="term" value="F:ATP binding"/>
    <property type="evidence" value="ECO:0007669"/>
    <property type="project" value="UniProtKB-UniRule"/>
</dbReference>
<keyword evidence="6" id="KW-1185">Reference proteome</keyword>
<protein>
    <recommendedName>
        <fullName evidence="4">Protein kinase domain-containing protein</fullName>
    </recommendedName>
</protein>
<feature type="compositionally biased region" description="Low complexity" evidence="3">
    <location>
        <begin position="103"/>
        <end position="114"/>
    </location>
</feature>
<keyword evidence="2" id="KW-0547">Nucleotide-binding</keyword>
<dbReference type="PROSITE" id="PS50011">
    <property type="entry name" value="PROTEIN_KINASE_DOM"/>
    <property type="match status" value="1"/>
</dbReference>
<dbReference type="SUPFAM" id="SSF56112">
    <property type="entry name" value="Protein kinase-like (PK-like)"/>
    <property type="match status" value="1"/>
</dbReference>
<evidence type="ECO:0000256" key="3">
    <source>
        <dbReference type="SAM" id="MobiDB-lite"/>
    </source>
</evidence>
<dbReference type="InterPro" id="IPR000719">
    <property type="entry name" value="Prot_kinase_dom"/>
</dbReference>
<dbReference type="Pfam" id="PF07714">
    <property type="entry name" value="PK_Tyr_Ser-Thr"/>
    <property type="match status" value="1"/>
</dbReference>
<feature type="domain" description="Protein kinase" evidence="4">
    <location>
        <begin position="411"/>
        <end position="639"/>
    </location>
</feature>
<evidence type="ECO:0000313" key="5">
    <source>
        <dbReference type="EMBL" id="KAK9853859.1"/>
    </source>
</evidence>
<name>A0AAW1SSV0_9CHLO</name>
<sequence length="661" mass="71155">MGCTASSPTKGNEDAGSHPGPMKKQPSGPHLSVGDRPAVGSFTVKVEATGRKSFKAHDEAGFRRSNLGAVASAASSASSRTDSTCRPDMPSLIVPRDASGTTSNPFASPFAAAAHQTPITRQGSSAGRGPTALHGQLDPTTSMDLAALQRLSDIVDLVASSFQATSAMAVILDDGKEVLTFVPVEGFGCNRDDQASLCCPWDSVPPIQEVLLVTDTLHESRFAQNALVTGPMGIRSFAAAPLMGANGTWLGSLCVVDSAPDKFTPQSANLLFNFAAMMVRDVEQGLRVRKRRSKTVGLSEQLRHLAQEDEATFMQRTIALMHERKEILLTGKYKGAAGFEIAVSITFRPFGGSRSDNVSNLARCAGRNAERAHQPSATSVYYMAFIRQDAALSDMRARVARKLKREPFDDVKVGPLLGAGSYGRVYKGTWQGATVAVKVIEHMQTAKTAPTLDGTKTLLEAIVSIELSHPSVVHTYKFDTIPVTTSRMDPKQSAATAGSGMPLETWLVLECEKDERHFAAKVADFGLARTSTAQYIMTQTQGTLTHMPPEVLAEGKVTKSADVYAFGVILWEMFTGERPFAGMRHAQILEAVMSASSTPPLELSSRAPASFKKLVAMCMAFSREERPTFHQVGQMLDEVENETADTNVVNKTAEDYPLYIL</sequence>
<dbReference type="EMBL" id="JALJOV010001130">
    <property type="protein sequence ID" value="KAK9853859.1"/>
    <property type="molecule type" value="Genomic_DNA"/>
</dbReference>
<dbReference type="PROSITE" id="PS00107">
    <property type="entry name" value="PROTEIN_KINASE_ATP"/>
    <property type="match status" value="1"/>
</dbReference>
<dbReference type="AlphaFoldDB" id="A0AAW1SSV0"/>
<dbReference type="InterPro" id="IPR001245">
    <property type="entry name" value="Ser-Thr/Tyr_kinase_cat_dom"/>
</dbReference>
<gene>
    <name evidence="5" type="ORF">WJX84_009804</name>
</gene>
<dbReference type="Gene3D" id="3.30.200.20">
    <property type="entry name" value="Phosphorylase Kinase, domain 1"/>
    <property type="match status" value="1"/>
</dbReference>
<dbReference type="InterPro" id="IPR029016">
    <property type="entry name" value="GAF-like_dom_sf"/>
</dbReference>
<reference evidence="5 6" key="1">
    <citation type="journal article" date="2024" name="Nat. Commun.">
        <title>Phylogenomics reveals the evolutionary origins of lichenization in chlorophyte algae.</title>
        <authorList>
            <person name="Puginier C."/>
            <person name="Libourel C."/>
            <person name="Otte J."/>
            <person name="Skaloud P."/>
            <person name="Haon M."/>
            <person name="Grisel S."/>
            <person name="Petersen M."/>
            <person name="Berrin J.G."/>
            <person name="Delaux P.M."/>
            <person name="Dal Grande F."/>
            <person name="Keller J."/>
        </authorList>
    </citation>
    <scope>NUCLEOTIDE SEQUENCE [LARGE SCALE GENOMIC DNA]</scope>
    <source>
        <strain evidence="5 6">SAG 2523</strain>
    </source>
</reference>
<evidence type="ECO:0000313" key="6">
    <source>
        <dbReference type="Proteomes" id="UP001485043"/>
    </source>
</evidence>
<feature type="region of interest" description="Disordered" evidence="3">
    <location>
        <begin position="73"/>
        <end position="138"/>
    </location>
</feature>
<dbReference type="Gene3D" id="3.30.450.40">
    <property type="match status" value="1"/>
</dbReference>